<dbReference type="Pfam" id="PF03908">
    <property type="entry name" value="Sec20"/>
    <property type="match status" value="1"/>
</dbReference>
<dbReference type="STRING" id="52838.A0A4S8I9G0"/>
<dbReference type="GO" id="GO:0000149">
    <property type="term" value="F:SNARE binding"/>
    <property type="evidence" value="ECO:0007669"/>
    <property type="project" value="TreeGrafter"/>
</dbReference>
<reference evidence="12 13" key="1">
    <citation type="journal article" date="2019" name="Nat. Plants">
        <title>Genome sequencing of Musa balbisiana reveals subgenome evolution and function divergence in polyploid bananas.</title>
        <authorList>
            <person name="Yao X."/>
        </authorList>
    </citation>
    <scope>NUCLEOTIDE SEQUENCE [LARGE SCALE GENOMIC DNA]</scope>
    <source>
        <strain evidence="13">cv. DH-PKW</strain>
        <tissue evidence="12">Leaves</tissue>
    </source>
</reference>
<dbReference type="CDD" id="cd15861">
    <property type="entry name" value="SNARE_SNAP25N_23N_29N_SEC9N"/>
    <property type="match status" value="1"/>
</dbReference>
<evidence type="ECO:0000256" key="10">
    <source>
        <dbReference type="SAM" id="Phobius"/>
    </source>
</evidence>
<dbReference type="GO" id="GO:0031201">
    <property type="term" value="C:SNARE complex"/>
    <property type="evidence" value="ECO:0007669"/>
    <property type="project" value="InterPro"/>
</dbReference>
<feature type="transmembrane region" description="Helical" evidence="10">
    <location>
        <begin position="217"/>
        <end position="237"/>
    </location>
</feature>
<proteinExistence type="inferred from homology"/>
<sequence length="270" mass="30307">MASDMPMSAELEQIDGEIQDIFRALENGFQKLDKIKDSNRQSKQLEELTGKMRECKRLIKEFDREIKDQESRHAPDVNKQLNEKKQTMIKELNSYVALRKTYQSSLGNKRVELFDMGAGGSDPVAEDNVKMASDMSNQELIDAGRKQMDETDQAIQRSKMVVEQTIEVGTQTAANLKQQTDQMGRIVNELDTIQFSIKKASQLVKEIGRQVATDKCIMFFLFLIVCGVIAIIIVKVVNPNNKNIRDIPGLAPPAPTARRLLSAEAFGSLG</sequence>
<dbReference type="Gene3D" id="1.20.5.110">
    <property type="match status" value="1"/>
</dbReference>
<dbReference type="GO" id="GO:0006906">
    <property type="term" value="P:vesicle fusion"/>
    <property type="evidence" value="ECO:0007669"/>
    <property type="project" value="TreeGrafter"/>
</dbReference>
<dbReference type="PROSITE" id="PS50192">
    <property type="entry name" value="T_SNARE"/>
    <property type="match status" value="1"/>
</dbReference>
<dbReference type="Proteomes" id="UP000317650">
    <property type="component" value="Chromosome 2"/>
</dbReference>
<keyword evidence="7 10" id="KW-0472">Membrane</keyword>
<dbReference type="GO" id="GO:0005794">
    <property type="term" value="C:Golgi apparatus"/>
    <property type="evidence" value="ECO:0007669"/>
    <property type="project" value="TreeGrafter"/>
</dbReference>
<evidence type="ECO:0000256" key="2">
    <source>
        <dbReference type="ARBA" id="ARBA00022448"/>
    </source>
</evidence>
<dbReference type="SMART" id="SM00397">
    <property type="entry name" value="t_SNARE"/>
    <property type="match status" value="1"/>
</dbReference>
<keyword evidence="5 10" id="KW-1133">Transmembrane helix</keyword>
<evidence type="ECO:0000313" key="13">
    <source>
        <dbReference type="Proteomes" id="UP000317650"/>
    </source>
</evidence>
<dbReference type="GO" id="GO:0012507">
    <property type="term" value="C:ER to Golgi transport vesicle membrane"/>
    <property type="evidence" value="ECO:0007669"/>
    <property type="project" value="TreeGrafter"/>
</dbReference>
<dbReference type="GO" id="GO:0031902">
    <property type="term" value="C:late endosome membrane"/>
    <property type="evidence" value="ECO:0007669"/>
    <property type="project" value="TreeGrafter"/>
</dbReference>
<gene>
    <name evidence="12" type="ORF">C4D60_Mb02t09350</name>
</gene>
<dbReference type="EMBL" id="PYDT01000011">
    <property type="protein sequence ID" value="THU44625.1"/>
    <property type="molecule type" value="Genomic_DNA"/>
</dbReference>
<dbReference type="InterPro" id="IPR000727">
    <property type="entry name" value="T_SNARE_dom"/>
</dbReference>
<dbReference type="InterPro" id="IPR044766">
    <property type="entry name" value="NPSN/SNAP25-like_N_SNARE"/>
</dbReference>
<dbReference type="GO" id="GO:0015031">
    <property type="term" value="P:protein transport"/>
    <property type="evidence" value="ECO:0007669"/>
    <property type="project" value="UniProtKB-KW"/>
</dbReference>
<dbReference type="AlphaFoldDB" id="A0A4S8I9G0"/>
<feature type="coiled-coil region" evidence="9">
    <location>
        <begin position="45"/>
        <end position="72"/>
    </location>
</feature>
<dbReference type="GO" id="GO:0005484">
    <property type="term" value="F:SNAP receptor activity"/>
    <property type="evidence" value="ECO:0007669"/>
    <property type="project" value="InterPro"/>
</dbReference>
<keyword evidence="4" id="KW-0653">Protein transport</keyword>
<keyword evidence="13" id="KW-1185">Reference proteome</keyword>
<evidence type="ECO:0000256" key="1">
    <source>
        <dbReference type="ARBA" id="ARBA00004211"/>
    </source>
</evidence>
<keyword evidence="6 9" id="KW-0175">Coiled coil</keyword>
<dbReference type="InterPro" id="IPR056173">
    <property type="entry name" value="Sec20_C"/>
</dbReference>
<evidence type="ECO:0000256" key="5">
    <source>
        <dbReference type="ARBA" id="ARBA00022989"/>
    </source>
</evidence>
<dbReference type="PANTHER" id="PTHR21230">
    <property type="entry name" value="VESICLE TRANSPORT V-SNARE PROTEIN VTI1-RELATED"/>
    <property type="match status" value="1"/>
</dbReference>
<evidence type="ECO:0000256" key="6">
    <source>
        <dbReference type="ARBA" id="ARBA00023054"/>
    </source>
</evidence>
<feature type="domain" description="T-SNARE coiled-coil homology" evidence="11">
    <location>
        <begin position="145"/>
        <end position="207"/>
    </location>
</feature>
<dbReference type="PANTHER" id="PTHR21230:SF79">
    <property type="entry name" value="T-SNARE COILED-COIL HOMOLOGY DOMAIN-CONTAINING PROTEIN"/>
    <property type="match status" value="1"/>
</dbReference>
<comment type="caution">
    <text evidence="12">The sequence shown here is derived from an EMBL/GenBank/DDBJ whole genome shotgun (WGS) entry which is preliminary data.</text>
</comment>
<organism evidence="12 13">
    <name type="scientific">Musa balbisiana</name>
    <name type="common">Banana</name>
    <dbReference type="NCBI Taxonomy" id="52838"/>
    <lineage>
        <taxon>Eukaryota</taxon>
        <taxon>Viridiplantae</taxon>
        <taxon>Streptophyta</taxon>
        <taxon>Embryophyta</taxon>
        <taxon>Tracheophyta</taxon>
        <taxon>Spermatophyta</taxon>
        <taxon>Magnoliopsida</taxon>
        <taxon>Liliopsida</taxon>
        <taxon>Zingiberales</taxon>
        <taxon>Musaceae</taxon>
        <taxon>Musa</taxon>
    </lineage>
</organism>
<evidence type="ECO:0000256" key="4">
    <source>
        <dbReference type="ARBA" id="ARBA00022927"/>
    </source>
</evidence>
<evidence type="ECO:0000256" key="7">
    <source>
        <dbReference type="ARBA" id="ARBA00023136"/>
    </source>
</evidence>
<evidence type="ECO:0000313" key="12">
    <source>
        <dbReference type="EMBL" id="THU44625.1"/>
    </source>
</evidence>
<keyword evidence="3 10" id="KW-0812">Transmembrane</keyword>
<protein>
    <recommendedName>
        <fullName evidence="11">t-SNARE coiled-coil homology domain-containing protein</fullName>
    </recommendedName>
</protein>
<dbReference type="SUPFAM" id="SSF58038">
    <property type="entry name" value="SNARE fusion complex"/>
    <property type="match status" value="1"/>
</dbReference>
<dbReference type="GO" id="GO:0005789">
    <property type="term" value="C:endoplasmic reticulum membrane"/>
    <property type="evidence" value="ECO:0007669"/>
    <property type="project" value="TreeGrafter"/>
</dbReference>
<comment type="subcellular location">
    <subcellularLocation>
        <location evidence="1">Membrane</location>
        <topology evidence="1">Single-pass type IV membrane protein</topology>
    </subcellularLocation>
</comment>
<accession>A0A4S8I9G0</accession>
<evidence type="ECO:0000256" key="8">
    <source>
        <dbReference type="ARBA" id="ARBA00061068"/>
    </source>
</evidence>
<comment type="similarity">
    <text evidence="8">Belongs to the novel plant SNARE family.</text>
</comment>
<name>A0A4S8I9G0_MUSBA</name>
<evidence type="ECO:0000256" key="3">
    <source>
        <dbReference type="ARBA" id="ARBA00022692"/>
    </source>
</evidence>
<dbReference type="FunFam" id="1.20.5.110:FF:000021">
    <property type="entry name" value="novel plant SNARE 11"/>
    <property type="match status" value="1"/>
</dbReference>
<evidence type="ECO:0000256" key="9">
    <source>
        <dbReference type="SAM" id="Coils"/>
    </source>
</evidence>
<keyword evidence="2" id="KW-0813">Transport</keyword>
<evidence type="ECO:0000259" key="11">
    <source>
        <dbReference type="PROSITE" id="PS50192"/>
    </source>
</evidence>